<feature type="domain" description="RNase III" evidence="9">
    <location>
        <begin position="123"/>
        <end position="211"/>
    </location>
</feature>
<gene>
    <name evidence="10" type="ORF">B0T22DRAFT_375287</name>
</gene>
<protein>
    <recommendedName>
        <fullName evidence="7">Large ribosomal subunit protein mL44</fullName>
    </recommendedName>
</protein>
<evidence type="ECO:0000256" key="3">
    <source>
        <dbReference type="ARBA" id="ARBA00022980"/>
    </source>
</evidence>
<dbReference type="GO" id="GO:0003725">
    <property type="term" value="F:double-stranded RNA binding"/>
    <property type="evidence" value="ECO:0007669"/>
    <property type="project" value="InterPro"/>
</dbReference>
<keyword evidence="3" id="KW-0689">Ribosomal protein</keyword>
<feature type="compositionally biased region" description="Acidic residues" evidence="8">
    <location>
        <begin position="278"/>
        <end position="292"/>
    </location>
</feature>
<keyword evidence="4" id="KW-0496">Mitochondrion</keyword>
<evidence type="ECO:0000259" key="9">
    <source>
        <dbReference type="PROSITE" id="PS50142"/>
    </source>
</evidence>
<dbReference type="SUPFAM" id="SSF54768">
    <property type="entry name" value="dsRNA-binding domain-like"/>
    <property type="match status" value="1"/>
</dbReference>
<evidence type="ECO:0000313" key="10">
    <source>
        <dbReference type="EMBL" id="KAK3688569.1"/>
    </source>
</evidence>
<evidence type="ECO:0000313" key="11">
    <source>
        <dbReference type="Proteomes" id="UP001270362"/>
    </source>
</evidence>
<comment type="similarity">
    <text evidence="6">Belongs to the ribonuclease III family. Mitochondrion-specific ribosomal protein mL44 subfamily.</text>
</comment>
<dbReference type="InterPro" id="IPR000999">
    <property type="entry name" value="RNase_III_dom"/>
</dbReference>
<dbReference type="PROSITE" id="PS50142">
    <property type="entry name" value="RNASE_3_2"/>
    <property type="match status" value="1"/>
</dbReference>
<dbReference type="AlphaFoldDB" id="A0AAE0X9I3"/>
<dbReference type="SUPFAM" id="SSF69065">
    <property type="entry name" value="RNase III domain-like"/>
    <property type="match status" value="1"/>
</dbReference>
<dbReference type="Gene3D" id="3.30.160.20">
    <property type="match status" value="1"/>
</dbReference>
<dbReference type="Pfam" id="PF22892">
    <property type="entry name" value="DSRM_MRPL44"/>
    <property type="match status" value="1"/>
</dbReference>
<keyword evidence="5" id="KW-0687">Ribonucleoprotein</keyword>
<dbReference type="GO" id="GO:0006396">
    <property type="term" value="P:RNA processing"/>
    <property type="evidence" value="ECO:0007669"/>
    <property type="project" value="InterPro"/>
</dbReference>
<keyword evidence="2" id="KW-0694">RNA-binding</keyword>
<dbReference type="InterPro" id="IPR044444">
    <property type="entry name" value="Ribosomal_mL44_DSRM_metazoa"/>
</dbReference>
<dbReference type="GO" id="GO:0004525">
    <property type="term" value="F:ribonuclease III activity"/>
    <property type="evidence" value="ECO:0007669"/>
    <property type="project" value="InterPro"/>
</dbReference>
<organism evidence="10 11">
    <name type="scientific">Podospora appendiculata</name>
    <dbReference type="NCBI Taxonomy" id="314037"/>
    <lineage>
        <taxon>Eukaryota</taxon>
        <taxon>Fungi</taxon>
        <taxon>Dikarya</taxon>
        <taxon>Ascomycota</taxon>
        <taxon>Pezizomycotina</taxon>
        <taxon>Sordariomycetes</taxon>
        <taxon>Sordariomycetidae</taxon>
        <taxon>Sordariales</taxon>
        <taxon>Podosporaceae</taxon>
        <taxon>Podospora</taxon>
    </lineage>
</organism>
<evidence type="ECO:0000256" key="1">
    <source>
        <dbReference type="ARBA" id="ARBA00004173"/>
    </source>
</evidence>
<comment type="caution">
    <text evidence="10">The sequence shown here is derived from an EMBL/GenBank/DDBJ whole genome shotgun (WGS) entry which is preliminary data.</text>
</comment>
<proteinExistence type="inferred from homology"/>
<reference evidence="10" key="2">
    <citation type="submission" date="2023-06" db="EMBL/GenBank/DDBJ databases">
        <authorList>
            <consortium name="Lawrence Berkeley National Laboratory"/>
            <person name="Haridas S."/>
            <person name="Hensen N."/>
            <person name="Bonometti L."/>
            <person name="Westerberg I."/>
            <person name="Brannstrom I.O."/>
            <person name="Guillou S."/>
            <person name="Cros-Aarteil S."/>
            <person name="Calhoun S."/>
            <person name="Kuo A."/>
            <person name="Mondo S."/>
            <person name="Pangilinan J."/>
            <person name="Riley R."/>
            <person name="Labutti K."/>
            <person name="Andreopoulos B."/>
            <person name="Lipzen A."/>
            <person name="Chen C."/>
            <person name="Yanf M."/>
            <person name="Daum C."/>
            <person name="Ng V."/>
            <person name="Clum A."/>
            <person name="Steindorff A."/>
            <person name="Ohm R."/>
            <person name="Martin F."/>
            <person name="Silar P."/>
            <person name="Natvig D."/>
            <person name="Lalanne C."/>
            <person name="Gautier V."/>
            <person name="Ament-Velasquez S.L."/>
            <person name="Kruys A."/>
            <person name="Hutchinson M.I."/>
            <person name="Powell A.J."/>
            <person name="Barry K."/>
            <person name="Miller A.N."/>
            <person name="Grigoriev I.V."/>
            <person name="Debuchy R."/>
            <person name="Gladieux P."/>
            <person name="Thoren M.H."/>
            <person name="Johannesson H."/>
        </authorList>
    </citation>
    <scope>NUCLEOTIDE SEQUENCE</scope>
    <source>
        <strain evidence="10">CBS 314.62</strain>
    </source>
</reference>
<dbReference type="InterPro" id="IPR044443">
    <property type="entry name" value="Ribosomal_mL44_DSRM_fung"/>
</dbReference>
<dbReference type="InterPro" id="IPR036389">
    <property type="entry name" value="RNase_III_sf"/>
</dbReference>
<dbReference type="PANTHER" id="PTHR11207">
    <property type="entry name" value="RIBONUCLEASE III"/>
    <property type="match status" value="1"/>
</dbReference>
<evidence type="ECO:0000256" key="8">
    <source>
        <dbReference type="SAM" id="MobiDB-lite"/>
    </source>
</evidence>
<evidence type="ECO:0000256" key="2">
    <source>
        <dbReference type="ARBA" id="ARBA00022884"/>
    </source>
</evidence>
<dbReference type="Proteomes" id="UP001270362">
    <property type="component" value="Unassembled WGS sequence"/>
</dbReference>
<dbReference type="GO" id="GO:0003735">
    <property type="term" value="F:structural constituent of ribosome"/>
    <property type="evidence" value="ECO:0007669"/>
    <property type="project" value="TreeGrafter"/>
</dbReference>
<evidence type="ECO:0000256" key="4">
    <source>
        <dbReference type="ARBA" id="ARBA00023128"/>
    </source>
</evidence>
<name>A0AAE0X9I3_9PEZI</name>
<dbReference type="GO" id="GO:0005739">
    <property type="term" value="C:mitochondrion"/>
    <property type="evidence" value="ECO:0007669"/>
    <property type="project" value="TreeGrafter"/>
</dbReference>
<keyword evidence="11" id="KW-1185">Reference proteome</keyword>
<reference evidence="10" key="1">
    <citation type="journal article" date="2023" name="Mol. Phylogenet. Evol.">
        <title>Genome-scale phylogeny and comparative genomics of the fungal order Sordariales.</title>
        <authorList>
            <person name="Hensen N."/>
            <person name="Bonometti L."/>
            <person name="Westerberg I."/>
            <person name="Brannstrom I.O."/>
            <person name="Guillou S."/>
            <person name="Cros-Aarteil S."/>
            <person name="Calhoun S."/>
            <person name="Haridas S."/>
            <person name="Kuo A."/>
            <person name="Mondo S."/>
            <person name="Pangilinan J."/>
            <person name="Riley R."/>
            <person name="LaButti K."/>
            <person name="Andreopoulos B."/>
            <person name="Lipzen A."/>
            <person name="Chen C."/>
            <person name="Yan M."/>
            <person name="Daum C."/>
            <person name="Ng V."/>
            <person name="Clum A."/>
            <person name="Steindorff A."/>
            <person name="Ohm R.A."/>
            <person name="Martin F."/>
            <person name="Silar P."/>
            <person name="Natvig D.O."/>
            <person name="Lalanne C."/>
            <person name="Gautier V."/>
            <person name="Ament-Velasquez S.L."/>
            <person name="Kruys A."/>
            <person name="Hutchinson M.I."/>
            <person name="Powell A.J."/>
            <person name="Barry K."/>
            <person name="Miller A.N."/>
            <person name="Grigoriev I.V."/>
            <person name="Debuchy R."/>
            <person name="Gladieux P."/>
            <person name="Hiltunen Thoren M."/>
            <person name="Johannesson H."/>
        </authorList>
    </citation>
    <scope>NUCLEOTIDE SEQUENCE</scope>
    <source>
        <strain evidence="10">CBS 314.62</strain>
    </source>
</reference>
<dbReference type="EMBL" id="JAULSO010000002">
    <property type="protein sequence ID" value="KAK3688569.1"/>
    <property type="molecule type" value="Genomic_DNA"/>
</dbReference>
<accession>A0AAE0X9I3</accession>
<evidence type="ECO:0000256" key="5">
    <source>
        <dbReference type="ARBA" id="ARBA00023274"/>
    </source>
</evidence>
<comment type="subcellular location">
    <subcellularLocation>
        <location evidence="1">Mitochondrion</location>
    </subcellularLocation>
</comment>
<sequence length="461" mass="50380">MPKTARPKTAVLAFQLAGCEYQPPAGDQTWTGQLLAARPGAPPASAGALRPRCVASRPRQLCLSARRQQPQQQQSAQETDADTFDVLQDGTDHARYPPLERLPASVAGYPSPLPERALKSAKLAALHARLSLPSKIPLQTLARALVDGSADENPQFNNSNLAFVGHTLITYHVAEWLMCHYPRLPMSIVFSAVQAYAGDKALHQVARSWGVETAAAPGGEVDPGLLQFSLDKPTTTVLKFGYKRTEAAYLEKFKWRRGISSRVVFDDDFGGVVKSAEPEEEQEDDDLEEAEEGLSPSYTSYGTDKTRQIAEKVHANFARATIGAVYAHCGREAAKAFINAHIMSRTLDLSNLFAFKHPTRELALLCAREDFDHPVARLLSETGRMSRTPVFVVGIYSGTDKLGEGAGPSLDLARFKAAMNSLKAWYLYSPGGNVRVPSDMLVEDAKPWEPAHIDIGEIISR</sequence>
<dbReference type="PANTHER" id="PTHR11207:SF32">
    <property type="entry name" value="LARGE RIBOSOMAL SUBUNIT PROTEIN ML44"/>
    <property type="match status" value="1"/>
</dbReference>
<evidence type="ECO:0000256" key="6">
    <source>
        <dbReference type="ARBA" id="ARBA00024034"/>
    </source>
</evidence>
<dbReference type="CDD" id="cd19873">
    <property type="entry name" value="DSRM_MRPL3_like"/>
    <property type="match status" value="1"/>
</dbReference>
<evidence type="ECO:0000256" key="7">
    <source>
        <dbReference type="ARBA" id="ARBA00035187"/>
    </source>
</evidence>
<dbReference type="SMART" id="SM00535">
    <property type="entry name" value="RIBOc"/>
    <property type="match status" value="1"/>
</dbReference>
<dbReference type="Gene3D" id="1.10.1520.10">
    <property type="entry name" value="Ribonuclease III domain"/>
    <property type="match status" value="1"/>
</dbReference>
<feature type="region of interest" description="Disordered" evidence="8">
    <location>
        <begin position="274"/>
        <end position="302"/>
    </location>
</feature>